<proteinExistence type="predicted"/>
<name>A0ABN5N3U5_9BACI</name>
<evidence type="ECO:0008006" key="3">
    <source>
        <dbReference type="Google" id="ProtNLM"/>
    </source>
</evidence>
<dbReference type="SUPFAM" id="SSF52954">
    <property type="entry name" value="Class II aaRS ABD-related"/>
    <property type="match status" value="1"/>
</dbReference>
<reference evidence="1 2" key="1">
    <citation type="submission" date="2018-07" db="EMBL/GenBank/DDBJ databases">
        <title>The molecular basis for the intramolecular migration of carboxyl group in the catabolism of para-hydroxybenzoate via gentisate.</title>
        <authorList>
            <person name="Zhao H."/>
            <person name="Xu Y."/>
            <person name="Lin S."/>
            <person name="Spain J.C."/>
            <person name="Zhou N.-Y."/>
        </authorList>
    </citation>
    <scope>NUCLEOTIDE SEQUENCE [LARGE SCALE GENOMIC DNA]</scope>
    <source>
        <strain evidence="1 2">PHB-7a</strain>
    </source>
</reference>
<dbReference type="Proteomes" id="UP000260457">
    <property type="component" value="Chromosome"/>
</dbReference>
<accession>A0ABN5N3U5</accession>
<dbReference type="RefSeq" id="WP_116820923.1">
    <property type="nucleotide sequence ID" value="NZ_CP030926.1"/>
</dbReference>
<gene>
    <name evidence="1" type="ORF">DTO10_06410</name>
</gene>
<keyword evidence="2" id="KW-1185">Reference proteome</keyword>
<dbReference type="GeneID" id="95397882"/>
<evidence type="ECO:0000313" key="2">
    <source>
        <dbReference type="Proteomes" id="UP000260457"/>
    </source>
</evidence>
<protein>
    <recommendedName>
        <fullName evidence="3">Anticodon-binding domain-containing protein</fullName>
    </recommendedName>
</protein>
<evidence type="ECO:0000313" key="1">
    <source>
        <dbReference type="EMBL" id="AXN38100.1"/>
    </source>
</evidence>
<organism evidence="1 2">
    <name type="scientific">Peribacillus butanolivorans</name>
    <dbReference type="NCBI Taxonomy" id="421767"/>
    <lineage>
        <taxon>Bacteria</taxon>
        <taxon>Bacillati</taxon>
        <taxon>Bacillota</taxon>
        <taxon>Bacilli</taxon>
        <taxon>Bacillales</taxon>
        <taxon>Bacillaceae</taxon>
        <taxon>Peribacillus</taxon>
    </lineage>
</organism>
<sequence length="45" mass="5157">MLVLGDQEVKEDAVNVRKYGEQESESISFIGFQNTIVQQIKERSI</sequence>
<dbReference type="EMBL" id="CP030926">
    <property type="protein sequence ID" value="AXN38100.1"/>
    <property type="molecule type" value="Genomic_DNA"/>
</dbReference>